<evidence type="ECO:0000256" key="1">
    <source>
        <dbReference type="SAM" id="SignalP"/>
    </source>
</evidence>
<proteinExistence type="predicted"/>
<dbReference type="Proteomes" id="UP000639643">
    <property type="component" value="Unassembled WGS sequence"/>
</dbReference>
<evidence type="ECO:0008006" key="4">
    <source>
        <dbReference type="Google" id="ProtNLM"/>
    </source>
</evidence>
<accession>A0A8H6KDS3</accession>
<name>A0A8H6KDS3_9PEZI</name>
<sequence>MQSIAALVLSLAACAAAAPRSVDNSGPFQIYAYGAGIGGLSLFSSGGDAFFGDHTKMNDTNAAPVIFTPTSDSSTVWTGAPNTTDLGSNSTLPSWSNVTFSIPSASSSDHSVGFLSSNSSSSSDRQTSGFIFYGTFIFVEGGSTGMESLWYATPSSVDGVYNLRWNETGDATENKIALTLKKTPPSSKTSKTI</sequence>
<organism evidence="2 3">
    <name type="scientific">Colletotrichum musicola</name>
    <dbReference type="NCBI Taxonomy" id="2175873"/>
    <lineage>
        <taxon>Eukaryota</taxon>
        <taxon>Fungi</taxon>
        <taxon>Dikarya</taxon>
        <taxon>Ascomycota</taxon>
        <taxon>Pezizomycotina</taxon>
        <taxon>Sordariomycetes</taxon>
        <taxon>Hypocreomycetidae</taxon>
        <taxon>Glomerellales</taxon>
        <taxon>Glomerellaceae</taxon>
        <taxon>Colletotrichum</taxon>
        <taxon>Colletotrichum orchidearum species complex</taxon>
    </lineage>
</organism>
<dbReference type="OrthoDB" id="5230873at2759"/>
<reference evidence="2" key="1">
    <citation type="journal article" date="2020" name="Phytopathology">
        <title>Genome Sequence Resources of Colletotrichum truncatum, C. plurivorum, C. musicola, and C. sojae: Four Species Pathogenic to Soybean (Glycine max).</title>
        <authorList>
            <person name="Rogerio F."/>
            <person name="Boufleur T.R."/>
            <person name="Ciampi-Guillardi M."/>
            <person name="Sukno S.A."/>
            <person name="Thon M.R."/>
            <person name="Massola Junior N.S."/>
            <person name="Baroncelli R."/>
        </authorList>
    </citation>
    <scope>NUCLEOTIDE SEQUENCE</scope>
    <source>
        <strain evidence="2">LFN0074</strain>
    </source>
</reference>
<protein>
    <recommendedName>
        <fullName evidence="4">Cytochrome P450</fullName>
    </recommendedName>
</protein>
<dbReference type="EMBL" id="WIGM01000306">
    <property type="protein sequence ID" value="KAF6829604.1"/>
    <property type="molecule type" value="Genomic_DNA"/>
</dbReference>
<evidence type="ECO:0000313" key="3">
    <source>
        <dbReference type="Proteomes" id="UP000639643"/>
    </source>
</evidence>
<gene>
    <name evidence="2" type="ORF">CMUS01_08092</name>
</gene>
<feature type="chain" id="PRO_5034142206" description="Cytochrome P450" evidence="1">
    <location>
        <begin position="18"/>
        <end position="193"/>
    </location>
</feature>
<comment type="caution">
    <text evidence="2">The sequence shown here is derived from an EMBL/GenBank/DDBJ whole genome shotgun (WGS) entry which is preliminary data.</text>
</comment>
<feature type="signal peptide" evidence="1">
    <location>
        <begin position="1"/>
        <end position="17"/>
    </location>
</feature>
<keyword evidence="1" id="KW-0732">Signal</keyword>
<keyword evidence="3" id="KW-1185">Reference proteome</keyword>
<dbReference type="AlphaFoldDB" id="A0A8H6KDS3"/>
<evidence type="ECO:0000313" key="2">
    <source>
        <dbReference type="EMBL" id="KAF6829604.1"/>
    </source>
</evidence>